<keyword evidence="9" id="KW-1185">Reference proteome</keyword>
<evidence type="ECO:0000256" key="1">
    <source>
        <dbReference type="ARBA" id="ARBA00022741"/>
    </source>
</evidence>
<protein>
    <recommendedName>
        <fullName evidence="10">P-loop containing nucleoside triphosphate hydrolase protein</fullName>
    </recommendedName>
</protein>
<dbReference type="GO" id="GO:0016787">
    <property type="term" value="F:hydrolase activity"/>
    <property type="evidence" value="ECO:0007669"/>
    <property type="project" value="UniProtKB-KW"/>
</dbReference>
<feature type="domain" description="Helicase C-terminal" evidence="7">
    <location>
        <begin position="332"/>
        <end position="496"/>
    </location>
</feature>
<evidence type="ECO:0000313" key="9">
    <source>
        <dbReference type="Proteomes" id="UP000696485"/>
    </source>
</evidence>
<dbReference type="SMART" id="SM00490">
    <property type="entry name" value="HELICc"/>
    <property type="match status" value="1"/>
</dbReference>
<dbReference type="PROSITE" id="PS51192">
    <property type="entry name" value="HELICASE_ATP_BIND_1"/>
    <property type="match status" value="1"/>
</dbReference>
<dbReference type="Gene3D" id="3.40.50.300">
    <property type="entry name" value="P-loop containing nucleotide triphosphate hydrolases"/>
    <property type="match status" value="2"/>
</dbReference>
<evidence type="ECO:0000256" key="3">
    <source>
        <dbReference type="ARBA" id="ARBA00022806"/>
    </source>
</evidence>
<dbReference type="GO" id="GO:0003676">
    <property type="term" value="F:nucleic acid binding"/>
    <property type="evidence" value="ECO:0007669"/>
    <property type="project" value="InterPro"/>
</dbReference>
<dbReference type="SUPFAM" id="SSF52540">
    <property type="entry name" value="P-loop containing nucleoside triphosphate hydrolases"/>
    <property type="match status" value="2"/>
</dbReference>
<evidence type="ECO:0008006" key="10">
    <source>
        <dbReference type="Google" id="ProtNLM"/>
    </source>
</evidence>
<keyword evidence="1" id="KW-0547">Nucleotide-binding</keyword>
<dbReference type="GO" id="GO:0005524">
    <property type="term" value="F:ATP binding"/>
    <property type="evidence" value="ECO:0007669"/>
    <property type="project" value="UniProtKB-KW"/>
</dbReference>
<evidence type="ECO:0000313" key="8">
    <source>
        <dbReference type="EMBL" id="KAF9334097.1"/>
    </source>
</evidence>
<reference evidence="8" key="1">
    <citation type="journal article" date="2020" name="Fungal Divers.">
        <title>Resolving the Mortierellaceae phylogeny through synthesis of multi-gene phylogenetics and phylogenomics.</title>
        <authorList>
            <person name="Vandepol N."/>
            <person name="Liber J."/>
            <person name="Desiro A."/>
            <person name="Na H."/>
            <person name="Kennedy M."/>
            <person name="Barry K."/>
            <person name="Grigoriev I.V."/>
            <person name="Miller A.N."/>
            <person name="O'Donnell K."/>
            <person name="Stajich J.E."/>
            <person name="Bonito G."/>
        </authorList>
    </citation>
    <scope>NUCLEOTIDE SEQUENCE</scope>
    <source>
        <strain evidence="8">NVP1</strain>
    </source>
</reference>
<gene>
    <name evidence="8" type="ORF">BG006_002717</name>
</gene>
<dbReference type="AlphaFoldDB" id="A0A9P5SMT1"/>
<keyword evidence="4" id="KW-0067">ATP-binding</keyword>
<sequence length="496" mass="55067">MQKNAFESLGIYPPLASNLKNTMGIDTPSQLQRNFIPPILEGTDVLIRDTTGSGKTFGVLLSLLSKPRTKSASSGSLGITSVLVVPNQELAFQLVSWTRSLFPNATQQQLDEMIQAIYTESSPHSPTHACESTKSKRTTSKHDRQPFTPLGKDTQVEKLANTLPHVLVTTPVRLWSLIERGVLDLSGIETLVLDEVDHLIRLPKRFASQRQIFNRDLHPKPAELAVREIIRSAKAAGRYGAQEAASKSNRIQIVAASATMNRPIRHWLERNDWIQDPEWVDTTKSVVLPEGIEHHCLVVGPDSIRNMKLEGDYKHATEDVGEVDWADKDKSWKEQRLSPSEETTKFRDDDDRMLEGVATACMLDEIQTACVFFCSSPSLNDVATRLQGDFGLSAKLLEDAFHANQGSTQELICRKGVYLAHESNARGLDLPGLSHVFIVGMPSTPSSYLHMAGRTGRMGKKGSVLTIIRDEGNLEARARSLFNTLNVQIQPYSHVE</sequence>
<feature type="domain" description="Helicase ATP-binding" evidence="6">
    <location>
        <begin position="36"/>
        <end position="278"/>
    </location>
</feature>
<dbReference type="EMBL" id="JAAAUY010000167">
    <property type="protein sequence ID" value="KAF9334097.1"/>
    <property type="molecule type" value="Genomic_DNA"/>
</dbReference>
<evidence type="ECO:0000256" key="5">
    <source>
        <dbReference type="SAM" id="MobiDB-lite"/>
    </source>
</evidence>
<name>A0A9P5SMT1_9FUNG</name>
<dbReference type="GO" id="GO:0004386">
    <property type="term" value="F:helicase activity"/>
    <property type="evidence" value="ECO:0007669"/>
    <property type="project" value="UniProtKB-KW"/>
</dbReference>
<accession>A0A9P5SMT1</accession>
<proteinExistence type="predicted"/>
<dbReference type="Pfam" id="PF00271">
    <property type="entry name" value="Helicase_C"/>
    <property type="match status" value="1"/>
</dbReference>
<dbReference type="InterPro" id="IPR014001">
    <property type="entry name" value="Helicase_ATP-bd"/>
</dbReference>
<evidence type="ECO:0000259" key="7">
    <source>
        <dbReference type="PROSITE" id="PS51194"/>
    </source>
</evidence>
<dbReference type="InterPro" id="IPR027417">
    <property type="entry name" value="P-loop_NTPase"/>
</dbReference>
<dbReference type="PANTHER" id="PTHR47960">
    <property type="entry name" value="DEAD-BOX ATP-DEPENDENT RNA HELICASE 50"/>
    <property type="match status" value="1"/>
</dbReference>
<dbReference type="InterPro" id="IPR001650">
    <property type="entry name" value="Helicase_C-like"/>
</dbReference>
<evidence type="ECO:0000259" key="6">
    <source>
        <dbReference type="PROSITE" id="PS51192"/>
    </source>
</evidence>
<evidence type="ECO:0000256" key="2">
    <source>
        <dbReference type="ARBA" id="ARBA00022801"/>
    </source>
</evidence>
<dbReference type="PROSITE" id="PS51194">
    <property type="entry name" value="HELICASE_CTER"/>
    <property type="match status" value="1"/>
</dbReference>
<dbReference type="Pfam" id="PF00270">
    <property type="entry name" value="DEAD"/>
    <property type="match status" value="1"/>
</dbReference>
<evidence type="ECO:0000256" key="4">
    <source>
        <dbReference type="ARBA" id="ARBA00022840"/>
    </source>
</evidence>
<keyword evidence="2" id="KW-0378">Hydrolase</keyword>
<feature type="region of interest" description="Disordered" evidence="5">
    <location>
        <begin position="121"/>
        <end position="150"/>
    </location>
</feature>
<dbReference type="InterPro" id="IPR011545">
    <property type="entry name" value="DEAD/DEAH_box_helicase_dom"/>
</dbReference>
<keyword evidence="3" id="KW-0347">Helicase</keyword>
<comment type="caution">
    <text evidence="8">The sequence shown here is derived from an EMBL/GenBank/DDBJ whole genome shotgun (WGS) entry which is preliminary data.</text>
</comment>
<dbReference type="SMART" id="SM00487">
    <property type="entry name" value="DEXDc"/>
    <property type="match status" value="1"/>
</dbReference>
<organism evidence="8 9">
    <name type="scientific">Podila minutissima</name>
    <dbReference type="NCBI Taxonomy" id="64525"/>
    <lineage>
        <taxon>Eukaryota</taxon>
        <taxon>Fungi</taxon>
        <taxon>Fungi incertae sedis</taxon>
        <taxon>Mucoromycota</taxon>
        <taxon>Mortierellomycotina</taxon>
        <taxon>Mortierellomycetes</taxon>
        <taxon>Mortierellales</taxon>
        <taxon>Mortierellaceae</taxon>
        <taxon>Podila</taxon>
    </lineage>
</organism>
<dbReference type="Proteomes" id="UP000696485">
    <property type="component" value="Unassembled WGS sequence"/>
</dbReference>